<name>A0A6C0F9A9_9ZZZZ</name>
<accession>A0A6C0F9A9</accession>
<sequence length="101" mass="11997">MVLYPFTIKYSLLNPLFYRVPQEISREILKFIDPVKLAAGSRSRFIRKRGLPKFRWCSNCGEYLCNKTEWMFLYNYTDANAKSDLIFYRCNSCDNLNTICV</sequence>
<reference evidence="1" key="1">
    <citation type="journal article" date="2020" name="Nature">
        <title>Giant virus diversity and host interactions through global metagenomics.</title>
        <authorList>
            <person name="Schulz F."/>
            <person name="Roux S."/>
            <person name="Paez-Espino D."/>
            <person name="Jungbluth S."/>
            <person name="Walsh D.A."/>
            <person name="Denef V.J."/>
            <person name="McMahon K.D."/>
            <person name="Konstantinidis K.T."/>
            <person name="Eloe-Fadrosh E.A."/>
            <person name="Kyrpides N.C."/>
            <person name="Woyke T."/>
        </authorList>
    </citation>
    <scope>NUCLEOTIDE SEQUENCE</scope>
    <source>
        <strain evidence="1">GVMAG-S-ERX556101-89</strain>
    </source>
</reference>
<evidence type="ECO:0000313" key="1">
    <source>
        <dbReference type="EMBL" id="QHT38268.1"/>
    </source>
</evidence>
<proteinExistence type="predicted"/>
<dbReference type="AlphaFoldDB" id="A0A6C0F9A9"/>
<dbReference type="EMBL" id="MN738829">
    <property type="protein sequence ID" value="QHT38268.1"/>
    <property type="molecule type" value="Genomic_DNA"/>
</dbReference>
<organism evidence="1">
    <name type="scientific">viral metagenome</name>
    <dbReference type="NCBI Taxonomy" id="1070528"/>
    <lineage>
        <taxon>unclassified sequences</taxon>
        <taxon>metagenomes</taxon>
        <taxon>organismal metagenomes</taxon>
    </lineage>
</organism>
<protein>
    <submittedName>
        <fullName evidence="1">Uncharacterized protein</fullName>
    </submittedName>
</protein>